<dbReference type="Proteomes" id="UP000696931">
    <property type="component" value="Unassembled WGS sequence"/>
</dbReference>
<dbReference type="InterPro" id="IPR026444">
    <property type="entry name" value="Secre_tail"/>
</dbReference>
<evidence type="ECO:0000313" key="1">
    <source>
        <dbReference type="EMBL" id="MBI5169747.1"/>
    </source>
</evidence>
<protein>
    <submittedName>
        <fullName evidence="1">T9SS type A sorting domain-containing protein</fullName>
    </submittedName>
</protein>
<dbReference type="InterPro" id="IPR015943">
    <property type="entry name" value="WD40/YVTN_repeat-like_dom_sf"/>
</dbReference>
<dbReference type="NCBIfam" id="TIGR04183">
    <property type="entry name" value="Por_Secre_tail"/>
    <property type="match status" value="1"/>
</dbReference>
<evidence type="ECO:0000313" key="2">
    <source>
        <dbReference type="Proteomes" id="UP000696931"/>
    </source>
</evidence>
<accession>A0A933SCT6</accession>
<dbReference type="AlphaFoldDB" id="A0A933SCT6"/>
<proteinExistence type="predicted"/>
<dbReference type="CDD" id="cd15482">
    <property type="entry name" value="Sialidase_non-viral"/>
    <property type="match status" value="1"/>
</dbReference>
<dbReference type="Gene3D" id="2.130.10.10">
    <property type="entry name" value="YVTN repeat-like/Quinoprotein amine dehydrogenase"/>
    <property type="match status" value="2"/>
</dbReference>
<dbReference type="SUPFAM" id="SSF110296">
    <property type="entry name" value="Oligoxyloglucan reducing end-specific cellobiohydrolase"/>
    <property type="match status" value="2"/>
</dbReference>
<comment type="caution">
    <text evidence="1">The sequence shown here is derived from an EMBL/GenBank/DDBJ whole genome shotgun (WGS) entry which is preliminary data.</text>
</comment>
<reference evidence="1" key="1">
    <citation type="submission" date="2020-07" db="EMBL/GenBank/DDBJ databases">
        <title>Huge and variable diversity of episymbiotic CPR bacteria and DPANN archaea in groundwater ecosystems.</title>
        <authorList>
            <person name="He C.Y."/>
            <person name="Keren R."/>
            <person name="Whittaker M."/>
            <person name="Farag I.F."/>
            <person name="Doudna J."/>
            <person name="Cate J.H.D."/>
            <person name="Banfield J.F."/>
        </authorList>
    </citation>
    <scope>NUCLEOTIDE SEQUENCE</scope>
    <source>
        <strain evidence="1">NC_groundwater_1813_Pr3_B-0.1um_71_17</strain>
    </source>
</reference>
<gene>
    <name evidence="1" type="ORF">HZA61_09685</name>
</gene>
<sequence>MRSAHLSPWVHRFLGVAALAVLLAFPALASDRERTIRSAGASAQVRALAPPAIANATNGVPNPITAGPWTQLGPFNQPGRMNGVVSRILNQPVVDALSDGYGFWRGYALADIDWEEHGRSMSFGLRQGVLKLVFPPVGNYFERLSGECTDGVLRYTDDDGDTWNPVVLNLDGGYDPVPGGGRLLASDLWANVTYLVSRYYDSFAADTFTVLMISYDSGASYDPMYYFAGSPVADAWVSQDGSGQMVIAYSNGIGDDTVLQYASENGWNFQPFANPATTNNEFTYTGLQITAQCQGGQLSRVWVLRGDHLRSTTDLGATWDVVRDAWTPAGPRGLRAAISHPDLLLWTDSEQAALESAGKLYRSTDGGTTAQWIENLYAWGDTERPHTLSTNIDVAGWNFTPALGLSERRRDGTSVTHTVPRTAAPHSAEATGFFERFFISSGGGIYLMQPEDTTVTLLTRNISNQQINDVATLRDDLPADTYAATRDNDLLRTYSTPYGCDAYHSVISGLGPSCSDVVTIYQRRADDWSYWSQFDHGLFLLGGGGPFTGTFGEAYFTQYRHHVLVQDPQQWNVAYSGNDFLQRMTYSLATNDITVTPIGGPFQSAYGGIAGFGIAPSDGNRWYLAMRDGTLLWSPDAGVTWNPSAGAAPPVMDELQLSRVKIVVNPDDALEAWCLGRGIVHTSDGGATWTDASSGLPSSQTTVFDAAYDGTALGVFYLATEAGPYRESGGGTFVSTADPALPAVQFRAVEAVPYRGVMRFGTWGAGLWDYTTGNLLDAPVAAARGLELGTRQNPVRAQGQLAYATTREGHVSLELLDVAGRRVATLVDGVRPAGRAAASFDAAGMGAGVYFARLRTAEGTRTAKIVIAR</sequence>
<dbReference type="EMBL" id="JACRIW010000065">
    <property type="protein sequence ID" value="MBI5169747.1"/>
    <property type="molecule type" value="Genomic_DNA"/>
</dbReference>
<name>A0A933SCT6_UNCEI</name>
<organism evidence="1 2">
    <name type="scientific">Eiseniibacteriota bacterium</name>
    <dbReference type="NCBI Taxonomy" id="2212470"/>
    <lineage>
        <taxon>Bacteria</taxon>
        <taxon>Candidatus Eiseniibacteriota</taxon>
    </lineage>
</organism>